<protein>
    <submittedName>
        <fullName evidence="1">Apple domain-containing protein</fullName>
    </submittedName>
</protein>
<accession>A0A183A2M3</accession>
<dbReference type="WBParaSite" id="ECPE_0000120801-mRNA-1">
    <property type="protein sequence ID" value="ECPE_0000120801-mRNA-1"/>
    <property type="gene ID" value="ECPE_0000120801"/>
</dbReference>
<sequence length="75" mass="8323">LLLSVRFGTSTIAFRSGGFCDTMYRLNGCVSQCERARSDRHPQPVQCHLSRGFFTALGRTVANSLSNKLDGRSRD</sequence>
<dbReference type="AlphaFoldDB" id="A0A183A2M3"/>
<organism evidence="1">
    <name type="scientific">Echinostoma caproni</name>
    <dbReference type="NCBI Taxonomy" id="27848"/>
    <lineage>
        <taxon>Eukaryota</taxon>
        <taxon>Metazoa</taxon>
        <taxon>Spiralia</taxon>
        <taxon>Lophotrochozoa</taxon>
        <taxon>Platyhelminthes</taxon>
        <taxon>Trematoda</taxon>
        <taxon>Digenea</taxon>
        <taxon>Plagiorchiida</taxon>
        <taxon>Echinostomata</taxon>
        <taxon>Echinostomatoidea</taxon>
        <taxon>Echinostomatidae</taxon>
        <taxon>Echinostoma</taxon>
    </lineage>
</organism>
<reference evidence="1" key="1">
    <citation type="submission" date="2016-06" db="UniProtKB">
        <authorList>
            <consortium name="WormBaseParasite"/>
        </authorList>
    </citation>
    <scope>IDENTIFICATION</scope>
</reference>
<name>A0A183A2M3_9TREM</name>
<evidence type="ECO:0000313" key="1">
    <source>
        <dbReference type="WBParaSite" id="ECPE_0000120801-mRNA-1"/>
    </source>
</evidence>
<proteinExistence type="predicted"/>